<evidence type="ECO:0000256" key="1">
    <source>
        <dbReference type="SAM" id="MobiDB-lite"/>
    </source>
</evidence>
<dbReference type="EMBL" id="JANPWB010000012">
    <property type="protein sequence ID" value="KAJ1116363.1"/>
    <property type="molecule type" value="Genomic_DNA"/>
</dbReference>
<organism evidence="2 3">
    <name type="scientific">Pleurodeles waltl</name>
    <name type="common">Iberian ribbed newt</name>
    <dbReference type="NCBI Taxonomy" id="8319"/>
    <lineage>
        <taxon>Eukaryota</taxon>
        <taxon>Metazoa</taxon>
        <taxon>Chordata</taxon>
        <taxon>Craniata</taxon>
        <taxon>Vertebrata</taxon>
        <taxon>Euteleostomi</taxon>
        <taxon>Amphibia</taxon>
        <taxon>Batrachia</taxon>
        <taxon>Caudata</taxon>
        <taxon>Salamandroidea</taxon>
        <taxon>Salamandridae</taxon>
        <taxon>Pleurodelinae</taxon>
        <taxon>Pleurodeles</taxon>
    </lineage>
</organism>
<name>A0AAV7NJU7_PLEWA</name>
<sequence length="78" mass="8522">MGRVAGAPRDSGSAYCSPHKYQTPSRRPMKPSESLERRRQEHEEAKLLVQTVTSEASSCSESLCVTGKLSPEVGNEDT</sequence>
<dbReference type="AlphaFoldDB" id="A0AAV7NJU7"/>
<keyword evidence="3" id="KW-1185">Reference proteome</keyword>
<reference evidence="2" key="1">
    <citation type="journal article" date="2022" name="bioRxiv">
        <title>Sequencing and chromosome-scale assembly of the giantPleurodeles waltlgenome.</title>
        <authorList>
            <person name="Brown T."/>
            <person name="Elewa A."/>
            <person name="Iarovenko S."/>
            <person name="Subramanian E."/>
            <person name="Araus A.J."/>
            <person name="Petzold A."/>
            <person name="Susuki M."/>
            <person name="Suzuki K.-i.T."/>
            <person name="Hayashi T."/>
            <person name="Toyoda A."/>
            <person name="Oliveira C."/>
            <person name="Osipova E."/>
            <person name="Leigh N.D."/>
            <person name="Simon A."/>
            <person name="Yun M.H."/>
        </authorList>
    </citation>
    <scope>NUCLEOTIDE SEQUENCE</scope>
    <source>
        <strain evidence="2">20211129_DDA</strain>
        <tissue evidence="2">Liver</tissue>
    </source>
</reference>
<protein>
    <submittedName>
        <fullName evidence="2">Uncharacterized protein</fullName>
    </submittedName>
</protein>
<evidence type="ECO:0000313" key="3">
    <source>
        <dbReference type="Proteomes" id="UP001066276"/>
    </source>
</evidence>
<comment type="caution">
    <text evidence="2">The sequence shown here is derived from an EMBL/GenBank/DDBJ whole genome shotgun (WGS) entry which is preliminary data.</text>
</comment>
<proteinExistence type="predicted"/>
<gene>
    <name evidence="2" type="ORF">NDU88_004578</name>
</gene>
<feature type="region of interest" description="Disordered" evidence="1">
    <location>
        <begin position="1"/>
        <end position="42"/>
    </location>
</feature>
<feature type="compositionally biased region" description="Basic and acidic residues" evidence="1">
    <location>
        <begin position="33"/>
        <end position="42"/>
    </location>
</feature>
<accession>A0AAV7NJU7</accession>
<dbReference type="Proteomes" id="UP001066276">
    <property type="component" value="Chromosome 8"/>
</dbReference>
<evidence type="ECO:0000313" key="2">
    <source>
        <dbReference type="EMBL" id="KAJ1116363.1"/>
    </source>
</evidence>